<dbReference type="InterPro" id="IPR029052">
    <property type="entry name" value="Metallo-depent_PP-like"/>
</dbReference>
<dbReference type="Proteomes" id="UP000317894">
    <property type="component" value="Unassembled WGS sequence"/>
</dbReference>
<dbReference type="SUPFAM" id="SSF56300">
    <property type="entry name" value="Metallo-dependent phosphatases"/>
    <property type="match status" value="1"/>
</dbReference>
<feature type="domain" description="Calcineurin-like phosphoesterase" evidence="1">
    <location>
        <begin position="80"/>
        <end position="252"/>
    </location>
</feature>
<comment type="caution">
    <text evidence="2">The sequence shown here is derived from an EMBL/GenBank/DDBJ whole genome shotgun (WGS) entry which is preliminary data.</text>
</comment>
<reference evidence="2 3" key="1">
    <citation type="submission" date="2019-07" db="EMBL/GenBank/DDBJ databases">
        <title>Novel species isolated from glacier.</title>
        <authorList>
            <person name="Liu Q."/>
            <person name="Xin Y.-H."/>
        </authorList>
    </citation>
    <scope>NUCLEOTIDE SEQUENCE [LARGE SCALE GENOMIC DNA]</scope>
    <source>
        <strain evidence="2 3">LB1R16</strain>
    </source>
</reference>
<gene>
    <name evidence="2" type="ORF">FMM06_10005</name>
</gene>
<organism evidence="2 3">
    <name type="scientific">Glacieibacterium frigidum</name>
    <dbReference type="NCBI Taxonomy" id="2593303"/>
    <lineage>
        <taxon>Bacteria</taxon>
        <taxon>Pseudomonadati</taxon>
        <taxon>Pseudomonadota</taxon>
        <taxon>Alphaproteobacteria</taxon>
        <taxon>Sphingomonadales</taxon>
        <taxon>Sphingosinicellaceae</taxon>
        <taxon>Glacieibacterium</taxon>
    </lineage>
</organism>
<evidence type="ECO:0000259" key="1">
    <source>
        <dbReference type="Pfam" id="PF00149"/>
    </source>
</evidence>
<dbReference type="CDD" id="cd07379">
    <property type="entry name" value="MPP_239FB"/>
    <property type="match status" value="1"/>
</dbReference>
<dbReference type="Pfam" id="PF00149">
    <property type="entry name" value="Metallophos"/>
    <property type="match status" value="1"/>
</dbReference>
<dbReference type="Gene3D" id="3.60.21.10">
    <property type="match status" value="1"/>
</dbReference>
<evidence type="ECO:0000313" key="2">
    <source>
        <dbReference type="EMBL" id="TRW14061.1"/>
    </source>
</evidence>
<accession>A0A552U771</accession>
<dbReference type="InterPro" id="IPR004843">
    <property type="entry name" value="Calcineurin-like_PHP"/>
</dbReference>
<dbReference type="PANTHER" id="PTHR12905:SF0">
    <property type="entry name" value="CALCINEURIN-LIKE PHOSPHOESTERASE DOMAIN-CONTAINING PROTEIN"/>
    <property type="match status" value="1"/>
</dbReference>
<name>A0A552U771_9SPHN</name>
<keyword evidence="3" id="KW-1185">Reference proteome</keyword>
<dbReference type="InterPro" id="IPR051693">
    <property type="entry name" value="UPF0046_metallophosphoest"/>
</dbReference>
<dbReference type="EMBL" id="VJWA01000002">
    <property type="protein sequence ID" value="TRW14061.1"/>
    <property type="molecule type" value="Genomic_DNA"/>
</dbReference>
<evidence type="ECO:0000313" key="3">
    <source>
        <dbReference type="Proteomes" id="UP000317894"/>
    </source>
</evidence>
<sequence>MPAINAPHAKRLVTGFISHPPGCRNTGKGSVRDPQGLGWRCASNDREFGMVIAVAVADTTEGTHCPTTSRVLVDRRMQTRVTVISDTHWRHDDIALPAGDLLIHCGDMFNLSTRAPQQVRAMDEWFGRQKFERILCTGGNHDRLLEAELTRGAQPFRNAQFVMDEIVEYRGLRIFGAPWVPELRTHAFYRDRSSLADAWARVPSGIDILITHTPPRGVLDTSSRGRSLGCEALAGELQRIAPRVHCFGHVHAGAGRRQVGGTLFINAASYDGDTGAMRPAAIFTLSSGTGAQPMSWASRLARRWLPARPR</sequence>
<protein>
    <recommendedName>
        <fullName evidence="1">Calcineurin-like phosphoesterase domain-containing protein</fullName>
    </recommendedName>
</protein>
<dbReference type="AlphaFoldDB" id="A0A552U771"/>
<proteinExistence type="predicted"/>
<dbReference type="OrthoDB" id="332939at2"/>
<dbReference type="GO" id="GO:0016787">
    <property type="term" value="F:hydrolase activity"/>
    <property type="evidence" value="ECO:0007669"/>
    <property type="project" value="InterPro"/>
</dbReference>
<dbReference type="PANTHER" id="PTHR12905">
    <property type="entry name" value="METALLOPHOSPHOESTERASE"/>
    <property type="match status" value="1"/>
</dbReference>